<dbReference type="InParanoid" id="E9HB37"/>
<sequence length="321" mass="36504">MVLSAPVPRIVLTSTPMDEVLPNNPGTDPVPMESPIIDQIVDQPSIAVSVGGWSVLSVNFMISPSDHQQLVDWSSRYEIPLPLREDTVELLQRNVAPVAPFAVDHPLVPYDSSHEDDKVDEPFKWHTLESALRKGKKTLFDGQGHSFGIKRTYKTTNSISWRCTCRSGKDWCRATVPLAFILMSNKKKRDYTAVFEHILSLIMETENNYPNVEEVVSDFEKAVWGSIKNLLPGKKSKKKFNATVEEVSKMRDNALLKNFCSYIERTWITSTVWPPKSWSMFNEHRRTNNNAEGYHNHLKLEVASNSPNLMKFIFKGGQDQP</sequence>
<dbReference type="OrthoDB" id="10029846at2759"/>
<protein>
    <recommendedName>
        <fullName evidence="3">MULE transposase domain-containing protein</fullName>
    </recommendedName>
</protein>
<dbReference type="EMBL" id="GL732614">
    <property type="protein sequence ID" value="EFX71017.1"/>
    <property type="molecule type" value="Genomic_DNA"/>
</dbReference>
<organism evidence="1 2">
    <name type="scientific">Daphnia pulex</name>
    <name type="common">Water flea</name>
    <dbReference type="NCBI Taxonomy" id="6669"/>
    <lineage>
        <taxon>Eukaryota</taxon>
        <taxon>Metazoa</taxon>
        <taxon>Ecdysozoa</taxon>
        <taxon>Arthropoda</taxon>
        <taxon>Crustacea</taxon>
        <taxon>Branchiopoda</taxon>
        <taxon>Diplostraca</taxon>
        <taxon>Cladocera</taxon>
        <taxon>Anomopoda</taxon>
        <taxon>Daphniidae</taxon>
        <taxon>Daphnia</taxon>
    </lineage>
</organism>
<dbReference type="PANTHER" id="PTHR20956:SF12">
    <property type="entry name" value="FLYWCH-TYPE DOMAIN-CONTAINING PROTEIN"/>
    <property type="match status" value="1"/>
</dbReference>
<evidence type="ECO:0000313" key="2">
    <source>
        <dbReference type="Proteomes" id="UP000000305"/>
    </source>
</evidence>
<evidence type="ECO:0000313" key="1">
    <source>
        <dbReference type="EMBL" id="EFX71017.1"/>
    </source>
</evidence>
<keyword evidence="2" id="KW-1185">Reference proteome</keyword>
<dbReference type="AlphaFoldDB" id="E9HB37"/>
<gene>
    <name evidence="1" type="ORF">DAPPUDRAFT_256316</name>
</gene>
<accession>E9HB37</accession>
<dbReference type="HOGENOM" id="CLU_866739_0_0_1"/>
<dbReference type="PANTHER" id="PTHR20956">
    <property type="entry name" value="HEH2P"/>
    <property type="match status" value="1"/>
</dbReference>
<evidence type="ECO:0008006" key="3">
    <source>
        <dbReference type="Google" id="ProtNLM"/>
    </source>
</evidence>
<name>E9HB37_DAPPU</name>
<proteinExistence type="predicted"/>
<dbReference type="PhylomeDB" id="E9HB37"/>
<reference evidence="1 2" key="1">
    <citation type="journal article" date="2011" name="Science">
        <title>The ecoresponsive genome of Daphnia pulex.</title>
        <authorList>
            <person name="Colbourne J.K."/>
            <person name="Pfrender M.E."/>
            <person name="Gilbert D."/>
            <person name="Thomas W.K."/>
            <person name="Tucker A."/>
            <person name="Oakley T.H."/>
            <person name="Tokishita S."/>
            <person name="Aerts A."/>
            <person name="Arnold G.J."/>
            <person name="Basu M.K."/>
            <person name="Bauer D.J."/>
            <person name="Caceres C.E."/>
            <person name="Carmel L."/>
            <person name="Casola C."/>
            <person name="Choi J.H."/>
            <person name="Detter J.C."/>
            <person name="Dong Q."/>
            <person name="Dusheyko S."/>
            <person name="Eads B.D."/>
            <person name="Frohlich T."/>
            <person name="Geiler-Samerotte K.A."/>
            <person name="Gerlach D."/>
            <person name="Hatcher P."/>
            <person name="Jogdeo S."/>
            <person name="Krijgsveld J."/>
            <person name="Kriventseva E.V."/>
            <person name="Kultz D."/>
            <person name="Laforsch C."/>
            <person name="Lindquist E."/>
            <person name="Lopez J."/>
            <person name="Manak J.R."/>
            <person name="Muller J."/>
            <person name="Pangilinan J."/>
            <person name="Patwardhan R.P."/>
            <person name="Pitluck S."/>
            <person name="Pritham E.J."/>
            <person name="Rechtsteiner A."/>
            <person name="Rho M."/>
            <person name="Rogozin I.B."/>
            <person name="Sakarya O."/>
            <person name="Salamov A."/>
            <person name="Schaack S."/>
            <person name="Shapiro H."/>
            <person name="Shiga Y."/>
            <person name="Skalitzky C."/>
            <person name="Smith Z."/>
            <person name="Souvorov A."/>
            <person name="Sung W."/>
            <person name="Tang Z."/>
            <person name="Tsuchiya D."/>
            <person name="Tu H."/>
            <person name="Vos H."/>
            <person name="Wang M."/>
            <person name="Wolf Y.I."/>
            <person name="Yamagata H."/>
            <person name="Yamada T."/>
            <person name="Ye Y."/>
            <person name="Shaw J.R."/>
            <person name="Andrews J."/>
            <person name="Crease T.J."/>
            <person name="Tang H."/>
            <person name="Lucas S.M."/>
            <person name="Robertson H.M."/>
            <person name="Bork P."/>
            <person name="Koonin E.V."/>
            <person name="Zdobnov E.M."/>
            <person name="Grigoriev I.V."/>
            <person name="Lynch M."/>
            <person name="Boore J.L."/>
        </authorList>
    </citation>
    <scope>NUCLEOTIDE SEQUENCE [LARGE SCALE GENOMIC DNA]</scope>
</reference>
<dbReference type="KEGG" id="dpx:DAPPUDRAFT_256316"/>
<dbReference type="Proteomes" id="UP000000305">
    <property type="component" value="Unassembled WGS sequence"/>
</dbReference>